<accession>A0A366JN84</accession>
<comment type="caution">
    <text evidence="1">The sequence shown here is derived from an EMBL/GenBank/DDBJ whole genome shotgun (WGS) entry which is preliminary data.</text>
</comment>
<dbReference type="AlphaFoldDB" id="A0A366JN84"/>
<keyword evidence="2" id="KW-1185">Reference proteome</keyword>
<sequence>MIDRRQIKNWLCEDCIFVFQTFGKKQNGRPRKYFCPSCGENISVVKYEADRFNKKGPKRIYQPWTDEEMKVIEQVMNGELLRYQAAIKLGRSIKSVKRRIERLNEERVKAQ</sequence>
<evidence type="ECO:0000313" key="1">
    <source>
        <dbReference type="EMBL" id="RBP89381.1"/>
    </source>
</evidence>
<dbReference type="EMBL" id="QNSF01000011">
    <property type="protein sequence ID" value="RBP89381.1"/>
    <property type="molecule type" value="Genomic_DNA"/>
</dbReference>
<gene>
    <name evidence="1" type="ORF">DFO70_11128</name>
</gene>
<dbReference type="Proteomes" id="UP000252731">
    <property type="component" value="Unassembled WGS sequence"/>
</dbReference>
<evidence type="ECO:0000313" key="2">
    <source>
        <dbReference type="Proteomes" id="UP000252731"/>
    </source>
</evidence>
<organism evidence="1 2">
    <name type="scientific">Cytobacillus firmus</name>
    <name type="common">Bacillus firmus</name>
    <dbReference type="NCBI Taxonomy" id="1399"/>
    <lineage>
        <taxon>Bacteria</taxon>
        <taxon>Bacillati</taxon>
        <taxon>Bacillota</taxon>
        <taxon>Bacilli</taxon>
        <taxon>Bacillales</taxon>
        <taxon>Bacillaceae</taxon>
        <taxon>Cytobacillus</taxon>
    </lineage>
</organism>
<proteinExistence type="predicted"/>
<reference evidence="1 2" key="1">
    <citation type="submission" date="2018-06" db="EMBL/GenBank/DDBJ databases">
        <title>Freshwater and sediment microbial communities from various areas in North America, analyzing microbe dynamics in response to fracking.</title>
        <authorList>
            <person name="Lamendella R."/>
        </authorList>
    </citation>
    <scope>NUCLEOTIDE SEQUENCE [LARGE SCALE GENOMIC DNA]</scope>
    <source>
        <strain evidence="1 2">14_TX</strain>
    </source>
</reference>
<name>A0A366JN84_CYTFI</name>
<protein>
    <submittedName>
        <fullName evidence="1">Uncharacterized protein</fullName>
    </submittedName>
</protein>